<comment type="similarity">
    <text evidence="2">Belongs to the cation diffusion facilitator (CDF) transporter (TC 2.A.4) family.</text>
</comment>
<dbReference type="NCBIfam" id="TIGR01297">
    <property type="entry name" value="CDF"/>
    <property type="match status" value="1"/>
</dbReference>
<evidence type="ECO:0000313" key="11">
    <source>
        <dbReference type="Proteomes" id="UP000018439"/>
    </source>
</evidence>
<feature type="transmembrane region" description="Helical" evidence="7">
    <location>
        <begin position="87"/>
        <end position="107"/>
    </location>
</feature>
<dbReference type="SUPFAM" id="SSF161111">
    <property type="entry name" value="Cation efflux protein transmembrane domain-like"/>
    <property type="match status" value="1"/>
</dbReference>
<dbReference type="GO" id="GO:0008324">
    <property type="term" value="F:monoatomic cation transmembrane transporter activity"/>
    <property type="evidence" value="ECO:0007669"/>
    <property type="project" value="InterPro"/>
</dbReference>
<dbReference type="InterPro" id="IPR027469">
    <property type="entry name" value="Cation_efflux_TMD_sf"/>
</dbReference>
<evidence type="ECO:0000256" key="6">
    <source>
        <dbReference type="ARBA" id="ARBA00023136"/>
    </source>
</evidence>
<reference evidence="10 11" key="1">
    <citation type="journal article" date="2011" name="Stand. Genomic Sci.">
        <title>Non-contiguous finished genome sequence of Bacteroides coprosuis type strain (PC139).</title>
        <authorList>
            <person name="Land M."/>
            <person name="Held B."/>
            <person name="Gronow S."/>
            <person name="Abt B."/>
            <person name="Lucas S."/>
            <person name="Del Rio T.G."/>
            <person name="Nolan M."/>
            <person name="Tice H."/>
            <person name="Cheng J.F."/>
            <person name="Pitluck S."/>
            <person name="Liolios K."/>
            <person name="Pagani I."/>
            <person name="Ivanova N."/>
            <person name="Mavromatis K."/>
            <person name="Mikhailova N."/>
            <person name="Pati A."/>
            <person name="Tapia R."/>
            <person name="Han C."/>
            <person name="Goodwin L."/>
            <person name="Chen A."/>
            <person name="Palaniappan K."/>
            <person name="Hauser L."/>
            <person name="Brambilla E.M."/>
            <person name="Rohde M."/>
            <person name="Goker M."/>
            <person name="Detter J.C."/>
            <person name="Woyke T."/>
            <person name="Bristow J."/>
            <person name="Eisen J.A."/>
            <person name="Markowitz V."/>
            <person name="Hugenholtz P."/>
            <person name="Kyrpides N.C."/>
            <person name="Klenk H.P."/>
            <person name="Lapidus A."/>
        </authorList>
    </citation>
    <scope>NUCLEOTIDE SEQUENCE</scope>
    <source>
        <strain evidence="10 11">DSM 18011</strain>
    </source>
</reference>
<feature type="domain" description="Cation efflux protein cytoplasmic" evidence="9">
    <location>
        <begin position="216"/>
        <end position="291"/>
    </location>
</feature>
<feature type="domain" description="Cation efflux protein transmembrane" evidence="8">
    <location>
        <begin position="16"/>
        <end position="210"/>
    </location>
</feature>
<evidence type="ECO:0000259" key="8">
    <source>
        <dbReference type="Pfam" id="PF01545"/>
    </source>
</evidence>
<dbReference type="Pfam" id="PF01545">
    <property type="entry name" value="Cation_efflux"/>
    <property type="match status" value="1"/>
</dbReference>
<organism evidence="10 11">
    <name type="scientific">Bacteroides coprosuis DSM 18011</name>
    <dbReference type="NCBI Taxonomy" id="679937"/>
    <lineage>
        <taxon>Bacteria</taxon>
        <taxon>Pseudomonadati</taxon>
        <taxon>Bacteroidota</taxon>
        <taxon>Bacteroidia</taxon>
        <taxon>Bacteroidales</taxon>
        <taxon>Bacteroidaceae</taxon>
        <taxon>Bacteroides</taxon>
    </lineage>
</organism>
<dbReference type="FunFam" id="1.20.1510.10:FF:000006">
    <property type="entry name" value="Divalent cation efflux transporter"/>
    <property type="match status" value="1"/>
</dbReference>
<keyword evidence="5 7" id="KW-1133">Transmembrane helix</keyword>
<accession>F3ZPP9</accession>
<evidence type="ECO:0000313" key="10">
    <source>
        <dbReference type="EMBL" id="EGJ70408.1"/>
    </source>
</evidence>
<dbReference type="SUPFAM" id="SSF160240">
    <property type="entry name" value="Cation efflux protein cytoplasmic domain-like"/>
    <property type="match status" value="1"/>
</dbReference>
<dbReference type="Pfam" id="PF16916">
    <property type="entry name" value="ZT_dimer"/>
    <property type="match status" value="1"/>
</dbReference>
<sequence length="313" mass="34635">MNQNCLKEKTLIRTSWISAIGNFILSVLKISIGVFAGSLAVLGDGIDSATDVVISIVMIFTAGIVNKPPTAKYVYGYKKAEGIATKILSLIILYAGLQMLFSSGKALFSDEVRELPQLIAIYVTVFSIFGKLLLAWYQYKAGKKVDSQLLIANAVNMRNDVLISLSVLLGLIFTHVFNLPILDVITGLIISFFIIKSAIDIFKDSNVELMDGVQNEAVYDEIFKAVECVKGASNPHRVRSRQIGNMYMIALDIEVDGDISLYQAHQIANDVEDSIRHSINNVYDIVVHVEPNGKDHHIEEFGVDQKMIRKVGH</sequence>
<dbReference type="AlphaFoldDB" id="F3ZPP9"/>
<dbReference type="PANTHER" id="PTHR43840:SF50">
    <property type="entry name" value="MANGANESE EFFLUX SYSTEM PROTEIN MNES"/>
    <property type="match status" value="1"/>
</dbReference>
<dbReference type="FunFam" id="3.30.70.1350:FF:000015">
    <property type="entry name" value="Cation diffusion facilitator family transporter"/>
    <property type="match status" value="1"/>
</dbReference>
<dbReference type="InterPro" id="IPR027470">
    <property type="entry name" value="Cation_efflux_CTD"/>
</dbReference>
<dbReference type="OrthoDB" id="9806522at2"/>
<dbReference type="InterPro" id="IPR058533">
    <property type="entry name" value="Cation_efflux_TM"/>
</dbReference>
<dbReference type="Gene3D" id="3.30.70.1350">
    <property type="entry name" value="Cation efflux protein, cytoplasmic domain"/>
    <property type="match status" value="1"/>
</dbReference>
<gene>
    <name evidence="10" type="ORF">Bcop_0189</name>
</gene>
<evidence type="ECO:0000256" key="1">
    <source>
        <dbReference type="ARBA" id="ARBA00004141"/>
    </source>
</evidence>
<dbReference type="STRING" id="679937.Bcop_0189"/>
<dbReference type="InterPro" id="IPR050291">
    <property type="entry name" value="CDF_Transporter"/>
</dbReference>
<dbReference type="Proteomes" id="UP000018439">
    <property type="component" value="Chromosome"/>
</dbReference>
<protein>
    <submittedName>
        <fullName evidence="10">Cation diffusion facilitator family transporter</fullName>
    </submittedName>
</protein>
<comment type="subcellular location">
    <subcellularLocation>
        <location evidence="1">Membrane</location>
        <topology evidence="1">Multi-pass membrane protein</topology>
    </subcellularLocation>
</comment>
<dbReference type="InterPro" id="IPR036837">
    <property type="entry name" value="Cation_efflux_CTD_sf"/>
</dbReference>
<feature type="transmembrane region" description="Helical" evidence="7">
    <location>
        <begin position="160"/>
        <end position="178"/>
    </location>
</feature>
<dbReference type="EMBL" id="CM001167">
    <property type="protein sequence ID" value="EGJ70408.1"/>
    <property type="molecule type" value="Genomic_DNA"/>
</dbReference>
<dbReference type="GO" id="GO:0016020">
    <property type="term" value="C:membrane"/>
    <property type="evidence" value="ECO:0007669"/>
    <property type="project" value="UniProtKB-SubCell"/>
</dbReference>
<feature type="transmembrane region" description="Helical" evidence="7">
    <location>
        <begin position="119"/>
        <end position="139"/>
    </location>
</feature>
<dbReference type="eggNOG" id="COG0053">
    <property type="taxonomic scope" value="Bacteria"/>
</dbReference>
<evidence type="ECO:0000256" key="3">
    <source>
        <dbReference type="ARBA" id="ARBA00022448"/>
    </source>
</evidence>
<evidence type="ECO:0000256" key="5">
    <source>
        <dbReference type="ARBA" id="ARBA00022989"/>
    </source>
</evidence>
<keyword evidence="4 7" id="KW-0812">Transmembrane</keyword>
<dbReference type="InterPro" id="IPR002524">
    <property type="entry name" value="Cation_efflux"/>
</dbReference>
<dbReference type="HOGENOM" id="CLU_013430_3_6_10"/>
<dbReference type="Gene3D" id="1.20.1510.10">
    <property type="entry name" value="Cation efflux protein transmembrane domain"/>
    <property type="match status" value="1"/>
</dbReference>
<dbReference type="PANTHER" id="PTHR43840">
    <property type="entry name" value="MITOCHONDRIAL METAL TRANSPORTER 1-RELATED"/>
    <property type="match status" value="1"/>
</dbReference>
<feature type="transmembrane region" description="Helical" evidence="7">
    <location>
        <begin position="48"/>
        <end position="66"/>
    </location>
</feature>
<name>F3ZPP9_9BACE</name>
<evidence type="ECO:0000256" key="4">
    <source>
        <dbReference type="ARBA" id="ARBA00022692"/>
    </source>
</evidence>
<evidence type="ECO:0000259" key="9">
    <source>
        <dbReference type="Pfam" id="PF16916"/>
    </source>
</evidence>
<evidence type="ECO:0000256" key="2">
    <source>
        <dbReference type="ARBA" id="ARBA00008114"/>
    </source>
</evidence>
<keyword evidence="3" id="KW-0813">Transport</keyword>
<keyword evidence="11" id="KW-1185">Reference proteome</keyword>
<feature type="transmembrane region" description="Helical" evidence="7">
    <location>
        <begin position="20"/>
        <end position="42"/>
    </location>
</feature>
<keyword evidence="6 7" id="KW-0472">Membrane</keyword>
<evidence type="ECO:0000256" key="7">
    <source>
        <dbReference type="SAM" id="Phobius"/>
    </source>
</evidence>
<proteinExistence type="inferred from homology"/>